<dbReference type="InterPro" id="IPR002545">
    <property type="entry name" value="CheW-lke_dom"/>
</dbReference>
<proteinExistence type="predicted"/>
<name>A0ABT8YG78_9HYPH</name>
<evidence type="ECO:0000313" key="2">
    <source>
        <dbReference type="EMBL" id="MDO6962621.1"/>
    </source>
</evidence>
<evidence type="ECO:0000313" key="3">
    <source>
        <dbReference type="Proteomes" id="UP001174932"/>
    </source>
</evidence>
<gene>
    <name evidence="2" type="ORF">Q4481_01555</name>
</gene>
<dbReference type="Gene3D" id="2.30.30.40">
    <property type="entry name" value="SH3 Domains"/>
    <property type="match status" value="1"/>
</dbReference>
<evidence type="ECO:0000259" key="1">
    <source>
        <dbReference type="PROSITE" id="PS50851"/>
    </source>
</evidence>
<organism evidence="2 3">
    <name type="scientific">Rhizobium alvei</name>
    <dbReference type="NCBI Taxonomy" id="1132659"/>
    <lineage>
        <taxon>Bacteria</taxon>
        <taxon>Pseudomonadati</taxon>
        <taxon>Pseudomonadota</taxon>
        <taxon>Alphaproteobacteria</taxon>
        <taxon>Hyphomicrobiales</taxon>
        <taxon>Rhizobiaceae</taxon>
        <taxon>Rhizobium/Agrobacterium group</taxon>
        <taxon>Rhizobium</taxon>
    </lineage>
</organism>
<protein>
    <submittedName>
        <fullName evidence="2">Chemotaxis protein CheW</fullName>
    </submittedName>
</protein>
<sequence>MNAQFAKNAGSGELLELMAFSLHGQAFCVKTTSIREIRSYSVATPLPHAPREVVGLINLRGSVIPIIDLALKLGMKSIDPNERCAIIVAEVQGMAIGLVVERVSDILTVGAETIQPMPDVRAIGVGEYSDGIIIHQEEIICLLNLTRMFEGFDEASLKAA</sequence>
<dbReference type="PANTHER" id="PTHR22617:SF23">
    <property type="entry name" value="CHEMOTAXIS PROTEIN CHEW"/>
    <property type="match status" value="1"/>
</dbReference>
<dbReference type="Proteomes" id="UP001174932">
    <property type="component" value="Unassembled WGS sequence"/>
</dbReference>
<dbReference type="SUPFAM" id="SSF50341">
    <property type="entry name" value="CheW-like"/>
    <property type="match status" value="1"/>
</dbReference>
<dbReference type="RefSeq" id="WP_304374505.1">
    <property type="nucleotide sequence ID" value="NZ_JAUOZU010000001.1"/>
</dbReference>
<keyword evidence="3" id="KW-1185">Reference proteome</keyword>
<dbReference type="SMART" id="SM00260">
    <property type="entry name" value="CheW"/>
    <property type="match status" value="1"/>
</dbReference>
<dbReference type="Gene3D" id="2.40.50.180">
    <property type="entry name" value="CheA-289, Domain 4"/>
    <property type="match status" value="1"/>
</dbReference>
<comment type="caution">
    <text evidence="2">The sequence shown here is derived from an EMBL/GenBank/DDBJ whole genome shotgun (WGS) entry which is preliminary data.</text>
</comment>
<dbReference type="PROSITE" id="PS50851">
    <property type="entry name" value="CHEW"/>
    <property type="match status" value="1"/>
</dbReference>
<reference evidence="2" key="1">
    <citation type="journal article" date="2015" name="Int. J. Syst. Evol. Microbiol.">
        <title>Rhizobium alvei sp. nov., isolated from a freshwater river.</title>
        <authorList>
            <person name="Sheu S.Y."/>
            <person name="Huang H.W."/>
            <person name="Young C.C."/>
            <person name="Chen W.M."/>
        </authorList>
    </citation>
    <scope>NUCLEOTIDE SEQUENCE</scope>
    <source>
        <strain evidence="2">TNR-22</strain>
    </source>
</reference>
<accession>A0ABT8YG78</accession>
<dbReference type="Pfam" id="PF01584">
    <property type="entry name" value="CheW"/>
    <property type="match status" value="1"/>
</dbReference>
<dbReference type="InterPro" id="IPR036061">
    <property type="entry name" value="CheW-like_dom_sf"/>
</dbReference>
<dbReference type="InterPro" id="IPR039315">
    <property type="entry name" value="CheW"/>
</dbReference>
<reference evidence="2" key="2">
    <citation type="submission" date="2023-07" db="EMBL/GenBank/DDBJ databases">
        <authorList>
            <person name="Shen H."/>
        </authorList>
    </citation>
    <scope>NUCLEOTIDE SEQUENCE</scope>
    <source>
        <strain evidence="2">TNR-22</strain>
    </source>
</reference>
<dbReference type="PANTHER" id="PTHR22617">
    <property type="entry name" value="CHEMOTAXIS SENSOR HISTIDINE KINASE-RELATED"/>
    <property type="match status" value="1"/>
</dbReference>
<feature type="domain" description="CheW-like" evidence="1">
    <location>
        <begin position="14"/>
        <end position="154"/>
    </location>
</feature>
<dbReference type="EMBL" id="JAUOZU010000001">
    <property type="protein sequence ID" value="MDO6962621.1"/>
    <property type="molecule type" value="Genomic_DNA"/>
</dbReference>